<reference evidence="1 2" key="1">
    <citation type="submission" date="2018-06" db="EMBL/GenBank/DDBJ databases">
        <title>Spirosoma sp. HMF3257 Genome sequencing and assembly.</title>
        <authorList>
            <person name="Kang H."/>
            <person name="Cha I."/>
            <person name="Kim H."/>
            <person name="Kang J."/>
            <person name="Joh K."/>
        </authorList>
    </citation>
    <scope>NUCLEOTIDE SEQUENCE [LARGE SCALE GENOMIC DNA]</scope>
    <source>
        <strain evidence="1 2">HMF3257</strain>
    </source>
</reference>
<accession>A0A327NEZ3</accession>
<proteinExistence type="predicted"/>
<organism evidence="1 2">
    <name type="scientific">Spirosoma telluris</name>
    <dbReference type="NCBI Taxonomy" id="2183553"/>
    <lineage>
        <taxon>Bacteria</taxon>
        <taxon>Pseudomonadati</taxon>
        <taxon>Bacteroidota</taxon>
        <taxon>Cytophagia</taxon>
        <taxon>Cytophagales</taxon>
        <taxon>Cytophagaceae</taxon>
        <taxon>Spirosoma</taxon>
    </lineage>
</organism>
<gene>
    <name evidence="1" type="ORF">HMF3257_04045</name>
</gene>
<keyword evidence="2" id="KW-1185">Reference proteome</keyword>
<protein>
    <submittedName>
        <fullName evidence="1">Uncharacterized protein</fullName>
    </submittedName>
</protein>
<comment type="caution">
    <text evidence="1">The sequence shown here is derived from an EMBL/GenBank/DDBJ whole genome shotgun (WGS) entry which is preliminary data.</text>
</comment>
<evidence type="ECO:0000313" key="2">
    <source>
        <dbReference type="Proteomes" id="UP000249016"/>
    </source>
</evidence>
<sequence length="62" mass="6454">MVTLGVAKIVVPVCPFDQMMVPLAHPLALSVVVPPLQISVIAQMTTGGSTEQPQLATPTVMV</sequence>
<dbReference type="Proteomes" id="UP000249016">
    <property type="component" value="Unassembled WGS sequence"/>
</dbReference>
<dbReference type="EMBL" id="QLII01000001">
    <property type="protein sequence ID" value="RAI73782.1"/>
    <property type="molecule type" value="Genomic_DNA"/>
</dbReference>
<name>A0A327NEZ3_9BACT</name>
<dbReference type="AlphaFoldDB" id="A0A327NEZ3"/>
<evidence type="ECO:0000313" key="1">
    <source>
        <dbReference type="EMBL" id="RAI73782.1"/>
    </source>
</evidence>